<dbReference type="EMBL" id="RQTK01000189">
    <property type="protein sequence ID" value="RUS84924.1"/>
    <property type="molecule type" value="Genomic_DNA"/>
</dbReference>
<name>A0A433TTN6_ELYCH</name>
<feature type="compositionally biased region" description="Basic residues" evidence="1">
    <location>
        <begin position="15"/>
        <end position="29"/>
    </location>
</feature>
<dbReference type="AlphaFoldDB" id="A0A433TTN6"/>
<feature type="region of interest" description="Disordered" evidence="1">
    <location>
        <begin position="1"/>
        <end position="29"/>
    </location>
</feature>
<evidence type="ECO:0000313" key="3">
    <source>
        <dbReference type="Proteomes" id="UP000271974"/>
    </source>
</evidence>
<comment type="caution">
    <text evidence="2">The sequence shown here is derived from an EMBL/GenBank/DDBJ whole genome shotgun (WGS) entry which is preliminary data.</text>
</comment>
<evidence type="ECO:0000313" key="2">
    <source>
        <dbReference type="EMBL" id="RUS84924.1"/>
    </source>
</evidence>
<organism evidence="2 3">
    <name type="scientific">Elysia chlorotica</name>
    <name type="common">Eastern emerald elysia</name>
    <name type="synonym">Sea slug</name>
    <dbReference type="NCBI Taxonomy" id="188477"/>
    <lineage>
        <taxon>Eukaryota</taxon>
        <taxon>Metazoa</taxon>
        <taxon>Spiralia</taxon>
        <taxon>Lophotrochozoa</taxon>
        <taxon>Mollusca</taxon>
        <taxon>Gastropoda</taxon>
        <taxon>Heterobranchia</taxon>
        <taxon>Euthyneura</taxon>
        <taxon>Panpulmonata</taxon>
        <taxon>Sacoglossa</taxon>
        <taxon>Placobranchoidea</taxon>
        <taxon>Plakobranchidae</taxon>
        <taxon>Elysia</taxon>
    </lineage>
</organism>
<reference evidence="2 3" key="1">
    <citation type="submission" date="2019-01" db="EMBL/GenBank/DDBJ databases">
        <title>A draft genome assembly of the solar-powered sea slug Elysia chlorotica.</title>
        <authorList>
            <person name="Cai H."/>
            <person name="Li Q."/>
            <person name="Fang X."/>
            <person name="Li J."/>
            <person name="Curtis N.E."/>
            <person name="Altenburger A."/>
            <person name="Shibata T."/>
            <person name="Feng M."/>
            <person name="Maeda T."/>
            <person name="Schwartz J.A."/>
            <person name="Shigenobu S."/>
            <person name="Lundholm N."/>
            <person name="Nishiyama T."/>
            <person name="Yang H."/>
            <person name="Hasebe M."/>
            <person name="Li S."/>
            <person name="Pierce S.K."/>
            <person name="Wang J."/>
        </authorList>
    </citation>
    <scope>NUCLEOTIDE SEQUENCE [LARGE SCALE GENOMIC DNA]</scope>
    <source>
        <strain evidence="2">EC2010</strain>
        <tissue evidence="2">Whole organism of an adult</tissue>
    </source>
</reference>
<keyword evidence="3" id="KW-1185">Reference proteome</keyword>
<feature type="non-terminal residue" evidence="2">
    <location>
        <position position="137"/>
    </location>
</feature>
<proteinExistence type="predicted"/>
<gene>
    <name evidence="2" type="ORF">EGW08_007334</name>
</gene>
<protein>
    <submittedName>
        <fullName evidence="2">Uncharacterized protein</fullName>
    </submittedName>
</protein>
<evidence type="ECO:0000256" key="1">
    <source>
        <dbReference type="SAM" id="MobiDB-lite"/>
    </source>
</evidence>
<accession>A0A433TTN6</accession>
<dbReference type="OrthoDB" id="6256972at2759"/>
<dbReference type="Proteomes" id="UP000271974">
    <property type="component" value="Unassembled WGS sequence"/>
</dbReference>
<sequence length="137" mass="15840">MEEDFHKNGLFRWQRQTKPKVQSRSHRVKSSNDIHDWIKKVEEASTKATDVAFGVAADSTVTGKQRGKMAANLRAEQVRYHESAYSEAQQLLSQWVTEKVRFDDDNDSYDDLEAWRRARQNRQSAAAGKLGERQTNK</sequence>